<comment type="caution">
    <text evidence="2">The sequence shown here is derived from an EMBL/GenBank/DDBJ whole genome shotgun (WGS) entry which is preliminary data.</text>
</comment>
<keyword evidence="3" id="KW-1185">Reference proteome</keyword>
<evidence type="ECO:0000313" key="3">
    <source>
        <dbReference type="Proteomes" id="UP000240357"/>
    </source>
</evidence>
<protein>
    <submittedName>
        <fullName evidence="2">GyrI-like domain-containing protein</fullName>
    </submittedName>
</protein>
<evidence type="ECO:0000259" key="1">
    <source>
        <dbReference type="SMART" id="SM00871"/>
    </source>
</evidence>
<proteinExistence type="predicted"/>
<feature type="domain" description="AraC effector-binding" evidence="1">
    <location>
        <begin position="1"/>
        <end position="157"/>
    </location>
</feature>
<dbReference type="PANTHER" id="PTHR36444">
    <property type="entry name" value="TRANSCRIPTIONAL REGULATOR PROTEIN YOBU-RELATED"/>
    <property type="match status" value="1"/>
</dbReference>
<dbReference type="InterPro" id="IPR029442">
    <property type="entry name" value="GyrI-like"/>
</dbReference>
<reference evidence="2 3" key="1">
    <citation type="submission" date="2018-03" db="EMBL/GenBank/DDBJ databases">
        <title>Adhaeribacter sp. HMF7605 Genome sequencing and assembly.</title>
        <authorList>
            <person name="Kang H."/>
            <person name="Kang J."/>
            <person name="Cha I."/>
            <person name="Kim H."/>
            <person name="Joh K."/>
        </authorList>
    </citation>
    <scope>NUCLEOTIDE SEQUENCE [LARGE SCALE GENOMIC DNA]</scope>
    <source>
        <strain evidence="2 3">HMF7605</strain>
    </source>
</reference>
<dbReference type="Pfam" id="PF06445">
    <property type="entry name" value="GyrI-like"/>
    <property type="match status" value="1"/>
</dbReference>
<gene>
    <name evidence="2" type="ORF">AHMF7605_07745</name>
</gene>
<dbReference type="InterPro" id="IPR011256">
    <property type="entry name" value="Reg_factor_effector_dom_sf"/>
</dbReference>
<organism evidence="2 3">
    <name type="scientific">Adhaeribacter arboris</name>
    <dbReference type="NCBI Taxonomy" id="2072846"/>
    <lineage>
        <taxon>Bacteria</taxon>
        <taxon>Pseudomonadati</taxon>
        <taxon>Bacteroidota</taxon>
        <taxon>Cytophagia</taxon>
        <taxon>Cytophagales</taxon>
        <taxon>Hymenobacteraceae</taxon>
        <taxon>Adhaeribacter</taxon>
    </lineage>
</organism>
<dbReference type="Gene3D" id="3.20.80.10">
    <property type="entry name" value="Regulatory factor, effector binding domain"/>
    <property type="match status" value="1"/>
</dbReference>
<dbReference type="Proteomes" id="UP000240357">
    <property type="component" value="Unassembled WGS sequence"/>
</dbReference>
<dbReference type="InterPro" id="IPR010499">
    <property type="entry name" value="AraC_E-bd"/>
</dbReference>
<dbReference type="InterPro" id="IPR053182">
    <property type="entry name" value="YobU-like_regulator"/>
</dbReference>
<accession>A0A2T2YP03</accession>
<dbReference type="OrthoDB" id="8560232at2"/>
<sequence length="163" mass="19011">MPRIETIPEKKLVGKHLKMSLAANRTTELWQSFMPHRHQIKNRKNSDFISMQVYAPSFTLNNMNSHTEFEKWAALEVLHLNEVPDGMESFLLPGGLYAIFRHKGAASTGEKTFRYIFETWLPASEYELDTRPHFEILGEKYKNEDPSSEEEIWIPIKLKNSIT</sequence>
<dbReference type="AlphaFoldDB" id="A0A2T2YP03"/>
<dbReference type="SMART" id="SM00871">
    <property type="entry name" value="AraC_E_bind"/>
    <property type="match status" value="1"/>
</dbReference>
<dbReference type="EMBL" id="PYFT01000001">
    <property type="protein sequence ID" value="PSR57216.1"/>
    <property type="molecule type" value="Genomic_DNA"/>
</dbReference>
<dbReference type="SUPFAM" id="SSF55136">
    <property type="entry name" value="Probable bacterial effector-binding domain"/>
    <property type="match status" value="1"/>
</dbReference>
<evidence type="ECO:0000313" key="2">
    <source>
        <dbReference type="EMBL" id="PSR57216.1"/>
    </source>
</evidence>
<name>A0A2T2YP03_9BACT</name>
<dbReference type="PANTHER" id="PTHR36444:SF2">
    <property type="entry name" value="TRANSCRIPTIONAL REGULATOR PROTEIN YOBU-RELATED"/>
    <property type="match status" value="1"/>
</dbReference>